<name>A0AC61PIC9_9FIRM</name>
<keyword evidence="2" id="KW-1185">Reference proteome</keyword>
<accession>A0AC61PIC9</accession>
<sequence>MAYQALYREWRPKDFSHVVGQKAIMETLRNQVINRRIAHAYLFCGSRGTGKTSTAKILAKAINCLSPVNGDPCGVCENCMRTDREETLDVIEIDAASNNGVDEMRDLRDTVKYPPQYGSYKVYIIDEVHMLSTSAFNALLKTLEEPPAHIVFILATTEPQKLPETILSRCQRFDFGRISIQDITGRLKEAADGCSAEVSDGALMLIARAAEGGMRDALSLLDMCLGYSNKVDENLVRSILGTSDTSFLFRFCDALAMQDAGCVFMMIDQLMKEGKDPAVFAKDICGHIRGLLIAKTSPDDLAAILNITEEEAKEYIQHSENMTFTRLIRILDLYMSLGTEMRYTSSPRMALENISIKCCLKTTETDEQALSDRITELENRIAELTRKLENGSVSVRVAAAEPGRNETEKTPTEKKQAASSVKPTKNAQPEDPAVWKQFMTVIRQKDMAAWSFLSQGSLVSSRDGHFRWQANRKEGEQQFIAVLNNPDRKKVICDCLADITGQQCMFSAIEKDSAVLNDNSDDAYLETLYDTFGKGPVNVVDQIK</sequence>
<comment type="caution">
    <text evidence="1">The sequence shown here is derived from an EMBL/GenBank/DDBJ whole genome shotgun (WGS) entry which is preliminary data.</text>
</comment>
<protein>
    <submittedName>
        <fullName evidence="1">DNA polymerase-3 subunit gamma/tau</fullName>
    </submittedName>
</protein>
<evidence type="ECO:0000313" key="2">
    <source>
        <dbReference type="Proteomes" id="UP000192328"/>
    </source>
</evidence>
<organism evidence="1 2">
    <name type="scientific">Aristaeella lactis</name>
    <dbReference type="NCBI Taxonomy" id="3046383"/>
    <lineage>
        <taxon>Bacteria</taxon>
        <taxon>Bacillati</taxon>
        <taxon>Bacillota</taxon>
        <taxon>Clostridia</taxon>
        <taxon>Eubacteriales</taxon>
        <taxon>Aristaeellaceae</taxon>
        <taxon>Aristaeella</taxon>
    </lineage>
</organism>
<reference evidence="1" key="1">
    <citation type="submission" date="2017-04" db="EMBL/GenBank/DDBJ databases">
        <authorList>
            <person name="Varghese N."/>
            <person name="Submissions S."/>
        </authorList>
    </citation>
    <scope>NUCLEOTIDE SEQUENCE</scope>
    <source>
        <strain evidence="1">WTE2008</strain>
    </source>
</reference>
<gene>
    <name evidence="1" type="ORF">SAMN06297397_0509</name>
</gene>
<proteinExistence type="predicted"/>
<evidence type="ECO:0000313" key="1">
    <source>
        <dbReference type="EMBL" id="SMC38736.1"/>
    </source>
</evidence>
<dbReference type="Proteomes" id="UP000192328">
    <property type="component" value="Unassembled WGS sequence"/>
</dbReference>
<dbReference type="EMBL" id="FWXZ01000001">
    <property type="protein sequence ID" value="SMC38736.1"/>
    <property type="molecule type" value="Genomic_DNA"/>
</dbReference>